<evidence type="ECO:0000256" key="6">
    <source>
        <dbReference type="ARBA" id="ARBA00022723"/>
    </source>
</evidence>
<dbReference type="GO" id="GO:0045892">
    <property type="term" value="P:negative regulation of DNA-templated transcription"/>
    <property type="evidence" value="ECO:0007669"/>
    <property type="project" value="TreeGrafter"/>
</dbReference>
<evidence type="ECO:0000256" key="12">
    <source>
        <dbReference type="RuleBase" id="RU364037"/>
    </source>
</evidence>
<dbReference type="GO" id="GO:0003700">
    <property type="term" value="F:DNA-binding transcription factor activity"/>
    <property type="evidence" value="ECO:0007669"/>
    <property type="project" value="UniProtKB-UniRule"/>
</dbReference>
<keyword evidence="7 12" id="KW-0862">Zinc</keyword>
<evidence type="ECO:0000256" key="5">
    <source>
        <dbReference type="ARBA" id="ARBA00022491"/>
    </source>
</evidence>
<comment type="cofactor">
    <cofactor evidence="11">
        <name>Mn(2+)</name>
        <dbReference type="ChEBI" id="CHEBI:29035"/>
    </cofactor>
    <cofactor evidence="11">
        <name>Fe(2+)</name>
        <dbReference type="ChEBI" id="CHEBI:29033"/>
    </cofactor>
    <text evidence="11">Binds 1 Mn(2+) or Fe(2+) ion per subunit.</text>
</comment>
<dbReference type="EMBL" id="JACJFM010000040">
    <property type="protein sequence ID" value="MBB1488989.1"/>
    <property type="molecule type" value="Genomic_DNA"/>
</dbReference>
<keyword evidence="11 12" id="KW-0408">Iron</keyword>
<dbReference type="InterPro" id="IPR036390">
    <property type="entry name" value="WH_DNA-bd_sf"/>
</dbReference>
<evidence type="ECO:0000256" key="4">
    <source>
        <dbReference type="ARBA" id="ARBA00022490"/>
    </source>
</evidence>
<evidence type="ECO:0000256" key="7">
    <source>
        <dbReference type="ARBA" id="ARBA00022833"/>
    </source>
</evidence>
<evidence type="ECO:0000256" key="3">
    <source>
        <dbReference type="ARBA" id="ARBA00020910"/>
    </source>
</evidence>
<dbReference type="RefSeq" id="WP_182810758.1">
    <property type="nucleotide sequence ID" value="NZ_JACJFM010000040.1"/>
</dbReference>
<evidence type="ECO:0000256" key="1">
    <source>
        <dbReference type="ARBA" id="ARBA00004496"/>
    </source>
</evidence>
<feature type="binding site" evidence="11">
    <location>
        <position position="86"/>
    </location>
    <ligand>
        <name>Fe cation</name>
        <dbReference type="ChEBI" id="CHEBI:24875"/>
    </ligand>
</feature>
<dbReference type="SUPFAM" id="SSF46785">
    <property type="entry name" value="Winged helix' DNA-binding domain"/>
    <property type="match status" value="1"/>
</dbReference>
<accession>A0A839IX09</accession>
<evidence type="ECO:0000256" key="2">
    <source>
        <dbReference type="ARBA" id="ARBA00007957"/>
    </source>
</evidence>
<evidence type="ECO:0000256" key="8">
    <source>
        <dbReference type="ARBA" id="ARBA00023015"/>
    </source>
</evidence>
<dbReference type="InterPro" id="IPR036388">
    <property type="entry name" value="WH-like_DNA-bd_sf"/>
</dbReference>
<dbReference type="CDD" id="cd07153">
    <property type="entry name" value="Fur_like"/>
    <property type="match status" value="1"/>
</dbReference>
<comment type="similarity">
    <text evidence="2 12">Belongs to the Fur family.</text>
</comment>
<keyword evidence="4 12" id="KW-0963">Cytoplasm</keyword>
<protein>
    <recommendedName>
        <fullName evidence="3 12">Ferric uptake regulation protein</fullName>
    </recommendedName>
</protein>
<comment type="subcellular location">
    <subcellularLocation>
        <location evidence="1 12">Cytoplasm</location>
    </subcellularLocation>
</comment>
<dbReference type="GO" id="GO:0008270">
    <property type="term" value="F:zinc ion binding"/>
    <property type="evidence" value="ECO:0007669"/>
    <property type="project" value="TreeGrafter"/>
</dbReference>
<dbReference type="GO" id="GO:0005737">
    <property type="term" value="C:cytoplasm"/>
    <property type="evidence" value="ECO:0007669"/>
    <property type="project" value="UniProtKB-SubCell"/>
</dbReference>
<evidence type="ECO:0000313" key="13">
    <source>
        <dbReference type="EMBL" id="MBB1488989.1"/>
    </source>
</evidence>
<keyword evidence="14" id="KW-1185">Reference proteome</keyword>
<dbReference type="Pfam" id="PF01475">
    <property type="entry name" value="FUR"/>
    <property type="match status" value="1"/>
</dbReference>
<keyword evidence="8 12" id="KW-0805">Transcription regulation</keyword>
<dbReference type="Gene3D" id="1.10.10.10">
    <property type="entry name" value="Winged helix-like DNA-binding domain superfamily/Winged helix DNA-binding domain"/>
    <property type="match status" value="1"/>
</dbReference>
<dbReference type="Proteomes" id="UP000565262">
    <property type="component" value="Unassembled WGS sequence"/>
</dbReference>
<gene>
    <name evidence="12" type="primary">fur</name>
    <name evidence="13" type="ORF">H4O21_20470</name>
</gene>
<evidence type="ECO:0000313" key="14">
    <source>
        <dbReference type="Proteomes" id="UP000565262"/>
    </source>
</evidence>
<comment type="caution">
    <text evidence="13">The sequence shown here is derived from an EMBL/GenBank/DDBJ whole genome shotgun (WGS) entry which is preliminary data.</text>
</comment>
<dbReference type="AlphaFoldDB" id="A0A839IX09"/>
<evidence type="ECO:0000256" key="10">
    <source>
        <dbReference type="ARBA" id="ARBA00023163"/>
    </source>
</evidence>
<evidence type="ECO:0000256" key="11">
    <source>
        <dbReference type="PIRSR" id="PIRSR602481-2"/>
    </source>
</evidence>
<dbReference type="PANTHER" id="PTHR33202:SF7">
    <property type="entry name" value="FERRIC UPTAKE REGULATION PROTEIN"/>
    <property type="match status" value="1"/>
</dbReference>
<reference evidence="13 14" key="1">
    <citation type="submission" date="2020-08" db="EMBL/GenBank/DDBJ databases">
        <title>Oceanospirillum sp. nov. isolated from marine sediment.</title>
        <authorList>
            <person name="Ji X."/>
        </authorList>
    </citation>
    <scope>NUCLEOTIDE SEQUENCE [LARGE SCALE GENOMIC DNA]</scope>
    <source>
        <strain evidence="13 14">D5</strain>
    </source>
</reference>
<dbReference type="PANTHER" id="PTHR33202">
    <property type="entry name" value="ZINC UPTAKE REGULATION PROTEIN"/>
    <property type="match status" value="1"/>
</dbReference>
<name>A0A839IX09_9GAMM</name>
<keyword evidence="6 11" id="KW-0479">Metal-binding</keyword>
<comment type="subunit">
    <text evidence="12">Homodimer.</text>
</comment>
<keyword evidence="10 12" id="KW-0804">Transcription</keyword>
<sequence length="132" mass="14957">MTSTHALKLKNSGVYPTAQRLAIADMLFDRHQHFTADSLQEALIFNGIKVSKATVYNTLKLFVEKGLVNELVIDSQKCFYDTNTSHHHHFYNIDTGELTDIESITPKMLESLSIPEGTTIDNIDLVVRLRNH</sequence>
<proteinExistence type="inferred from homology"/>
<dbReference type="InterPro" id="IPR002481">
    <property type="entry name" value="FUR"/>
</dbReference>
<organism evidence="13 14">
    <name type="scientific">Oceanospirillum sediminis</name>
    <dbReference type="NCBI Taxonomy" id="2760088"/>
    <lineage>
        <taxon>Bacteria</taxon>
        <taxon>Pseudomonadati</taxon>
        <taxon>Pseudomonadota</taxon>
        <taxon>Gammaproteobacteria</taxon>
        <taxon>Oceanospirillales</taxon>
        <taxon>Oceanospirillaceae</taxon>
        <taxon>Oceanospirillum</taxon>
    </lineage>
</organism>
<keyword evidence="5 12" id="KW-0678">Repressor</keyword>
<evidence type="ECO:0000256" key="9">
    <source>
        <dbReference type="ARBA" id="ARBA00023125"/>
    </source>
</evidence>
<dbReference type="GO" id="GO:1900376">
    <property type="term" value="P:regulation of secondary metabolite biosynthetic process"/>
    <property type="evidence" value="ECO:0007669"/>
    <property type="project" value="TreeGrafter"/>
</dbReference>
<dbReference type="GO" id="GO:0000976">
    <property type="term" value="F:transcription cis-regulatory region binding"/>
    <property type="evidence" value="ECO:0007669"/>
    <property type="project" value="TreeGrafter"/>
</dbReference>
<keyword evidence="9 12" id="KW-0238">DNA-binding</keyword>
<dbReference type="FunFam" id="1.10.10.10:FF:000007">
    <property type="entry name" value="Ferric uptake regulation protein"/>
    <property type="match status" value="1"/>
</dbReference>